<feature type="domain" description="AAA+ ATPase" evidence="9">
    <location>
        <begin position="784"/>
        <end position="930"/>
    </location>
</feature>
<dbReference type="GO" id="GO:0005654">
    <property type="term" value="C:nucleoplasm"/>
    <property type="evidence" value="ECO:0007669"/>
    <property type="project" value="UniProtKB-SubCell"/>
</dbReference>
<dbReference type="SMART" id="SM00382">
    <property type="entry name" value="AAA"/>
    <property type="match status" value="3"/>
</dbReference>
<dbReference type="AlphaFoldDB" id="A0A1B6CKD6"/>
<comment type="similarity">
    <text evidence="3">Belongs to the midasin family.</text>
</comment>
<accession>A0A1B6CKD6</accession>
<dbReference type="GO" id="GO:0016887">
    <property type="term" value="F:ATP hydrolysis activity"/>
    <property type="evidence" value="ECO:0007669"/>
    <property type="project" value="InterPro"/>
</dbReference>
<dbReference type="PANTHER" id="PTHR48103">
    <property type="entry name" value="MIDASIN-RELATED"/>
    <property type="match status" value="1"/>
</dbReference>
<feature type="domain" description="AAA+ ATPase" evidence="9">
    <location>
        <begin position="47"/>
        <end position="164"/>
    </location>
</feature>
<evidence type="ECO:0000313" key="10">
    <source>
        <dbReference type="EMBL" id="JAS13833.1"/>
    </source>
</evidence>
<dbReference type="GO" id="GO:0005524">
    <property type="term" value="F:ATP binding"/>
    <property type="evidence" value="ECO:0007669"/>
    <property type="project" value="UniProtKB-KW"/>
</dbReference>
<dbReference type="FunFam" id="3.40.50.300:FF:000142">
    <property type="entry name" value="Midasin"/>
    <property type="match status" value="1"/>
</dbReference>
<feature type="domain" description="AAA+ ATPase" evidence="9">
    <location>
        <begin position="379"/>
        <end position="620"/>
    </location>
</feature>
<keyword evidence="5" id="KW-0547">Nucleotide-binding</keyword>
<comment type="subcellular location">
    <subcellularLocation>
        <location evidence="1">Nucleus</location>
        <location evidence="1">Nucleolus</location>
    </subcellularLocation>
    <subcellularLocation>
        <location evidence="2">Nucleus</location>
        <location evidence="2">Nucleoplasm</location>
    </subcellularLocation>
</comment>
<evidence type="ECO:0000256" key="2">
    <source>
        <dbReference type="ARBA" id="ARBA00004642"/>
    </source>
</evidence>
<evidence type="ECO:0000256" key="3">
    <source>
        <dbReference type="ARBA" id="ARBA00007188"/>
    </source>
</evidence>
<dbReference type="InterPro" id="IPR003593">
    <property type="entry name" value="AAA+_ATPase"/>
</dbReference>
<evidence type="ECO:0000256" key="4">
    <source>
        <dbReference type="ARBA" id="ARBA00017143"/>
    </source>
</evidence>
<evidence type="ECO:0000259" key="9">
    <source>
        <dbReference type="SMART" id="SM00382"/>
    </source>
</evidence>
<dbReference type="GO" id="GO:0000027">
    <property type="term" value="P:ribosomal large subunit assembly"/>
    <property type="evidence" value="ECO:0007669"/>
    <property type="project" value="TreeGrafter"/>
</dbReference>
<evidence type="ECO:0000256" key="1">
    <source>
        <dbReference type="ARBA" id="ARBA00004604"/>
    </source>
</evidence>
<keyword evidence="7" id="KW-0143">Chaperone</keyword>
<evidence type="ECO:0000256" key="8">
    <source>
        <dbReference type="ARBA" id="ARBA00023242"/>
    </source>
</evidence>
<sequence length="1022" mass="113495">DYFQSVVSVAGITLPVLDVNKKISNGNLVQVPSTVNNLKNAALGVACGKAICLMGPVGCGKTGIVEHLAQITGRISSPQLLKVQLGDETDAKMLLGAYRCTDIPGEFIWQPGVLTQAVHGGHWLLLEDIDCATSDVVAVLASLLETGAINVPGFKDNLVANPNFQLFLTFRLLSSLSGYHRKHNTACELLEKQWLQVNVEPLTKEELIQVIQIKFPVLNTIASRMVTLYLNFSVGEHEVSSKTIKPLKTSGRLISTRDLMKWCSRAQIGFNVSSPESALKVLQDAIDVFCCSISSSEERLELAKSVAACLGIIHSKAEYFCNTYKPAVTLTKNFCTAGRISLPVLPSDDLVKNRKLNLKFAFTRPASCLIERVAVCLSLQEPVLLVGETGTGKTSTLQLLAHHTGHTLVVVNMNQQSDSADLLGGFKPVDMKYVMTPVREEFEKLFRSYFSVEPNLKFLQHISTCFVGKRWATLLNLMKHCVNSAIIRLKSDQSNRQSKEKWLKLRDKITKVETQLKQGSALTFTFVEGTLVRAVKEGHWVLLDEINLASAETLQCLSSLLEGGEGTLSLLERGDTAGVKKHPEFRLMAAMNPATDVGKKDLPPGIRNRFTELFVDELTNSTDLGILISCYLKDLPPAKVDALIKFYLAARVQAVSTLADATGHKPHYSLRTLCRALAVAVKNPCGNIQRSLHAALSLSFLTQLDSKSHDVVHKMINKAVLEKGDIKSVLGQPIPEPLPVNSHICFEGYWVAKGNHTLFVPDKYILTPRVRQNLQDLVRAVSLSLYPVLLQGDTCVGKTSLITYLAQSTGNKCLRINNHEHTDLQEYIGAYCADPETGNLVFREGVLVQAMREGYWIILDELNLAPTDVLEALNRVLDDNRELYIPETQETVQADPKFRLFATQNPPGLYGGRKVLSRAFRNRFIELHFNEIPGPELETILHQRCDMPASYCKKLIAVMMDLQLRRRGSAAFAGKQGFITLRDLFRWGERYRLAKQGENMTFYDWDQHLADEGFLVLAGRVR</sequence>
<proteinExistence type="inferred from homology"/>
<dbReference type="SUPFAM" id="SSF52540">
    <property type="entry name" value="P-loop containing nucleoside triphosphate hydrolases"/>
    <property type="match status" value="3"/>
</dbReference>
<evidence type="ECO:0000256" key="6">
    <source>
        <dbReference type="ARBA" id="ARBA00022840"/>
    </source>
</evidence>
<dbReference type="InterPro" id="IPR040848">
    <property type="entry name" value="AAA_lid_7"/>
</dbReference>
<dbReference type="Gene3D" id="3.40.50.300">
    <property type="entry name" value="P-loop containing nucleotide triphosphate hydrolases"/>
    <property type="match status" value="3"/>
</dbReference>
<feature type="non-terminal residue" evidence="10">
    <location>
        <position position="1"/>
    </location>
</feature>
<evidence type="ECO:0000256" key="5">
    <source>
        <dbReference type="ARBA" id="ARBA00022741"/>
    </source>
</evidence>
<dbReference type="GO" id="GO:0005730">
    <property type="term" value="C:nucleolus"/>
    <property type="evidence" value="ECO:0007669"/>
    <property type="project" value="UniProtKB-SubCell"/>
</dbReference>
<gene>
    <name evidence="10" type="ORF">g.45408</name>
</gene>
<organism evidence="10">
    <name type="scientific">Clastoptera arizonana</name>
    <name type="common">Arizona spittle bug</name>
    <dbReference type="NCBI Taxonomy" id="38151"/>
    <lineage>
        <taxon>Eukaryota</taxon>
        <taxon>Metazoa</taxon>
        <taxon>Ecdysozoa</taxon>
        <taxon>Arthropoda</taxon>
        <taxon>Hexapoda</taxon>
        <taxon>Insecta</taxon>
        <taxon>Pterygota</taxon>
        <taxon>Neoptera</taxon>
        <taxon>Paraneoptera</taxon>
        <taxon>Hemiptera</taxon>
        <taxon>Auchenorrhyncha</taxon>
        <taxon>Cercopoidea</taxon>
        <taxon>Clastopteridae</taxon>
        <taxon>Clastoptera</taxon>
    </lineage>
</organism>
<dbReference type="GO" id="GO:0030687">
    <property type="term" value="C:preribosome, large subunit precursor"/>
    <property type="evidence" value="ECO:0007669"/>
    <property type="project" value="TreeGrafter"/>
</dbReference>
<dbReference type="PANTHER" id="PTHR48103:SF2">
    <property type="entry name" value="MIDASIN"/>
    <property type="match status" value="1"/>
</dbReference>
<dbReference type="Pfam" id="PF17865">
    <property type="entry name" value="AAA_lid_5"/>
    <property type="match status" value="1"/>
</dbReference>
<name>A0A1B6CKD6_9HEMI</name>
<protein>
    <recommendedName>
        <fullName evidence="4">Midasin</fullName>
    </recommendedName>
</protein>
<reference evidence="10" key="1">
    <citation type="submission" date="2015-12" db="EMBL/GenBank/DDBJ databases">
        <title>De novo transcriptome assembly of four potential Pierce s Disease insect vectors from Arizona vineyards.</title>
        <authorList>
            <person name="Tassone E.E."/>
        </authorList>
    </citation>
    <scope>NUCLEOTIDE SEQUENCE</scope>
</reference>
<keyword evidence="6" id="KW-0067">ATP-binding</keyword>
<keyword evidence="8" id="KW-0539">Nucleus</keyword>
<dbReference type="Pfam" id="PF17867">
    <property type="entry name" value="AAA_lid_7"/>
    <property type="match status" value="2"/>
</dbReference>
<feature type="non-terminal residue" evidence="10">
    <location>
        <position position="1022"/>
    </location>
</feature>
<dbReference type="InterPro" id="IPR041190">
    <property type="entry name" value="Midasin_AAA_lid_5"/>
</dbReference>
<dbReference type="GO" id="GO:0000055">
    <property type="term" value="P:ribosomal large subunit export from nucleus"/>
    <property type="evidence" value="ECO:0007669"/>
    <property type="project" value="TreeGrafter"/>
</dbReference>
<evidence type="ECO:0000256" key="7">
    <source>
        <dbReference type="ARBA" id="ARBA00023186"/>
    </source>
</evidence>
<dbReference type="Pfam" id="PF07728">
    <property type="entry name" value="AAA_5"/>
    <property type="match status" value="4"/>
</dbReference>
<dbReference type="InterPro" id="IPR011704">
    <property type="entry name" value="ATPase_dyneun-rel_AAA"/>
</dbReference>
<dbReference type="EMBL" id="GEDC01023465">
    <property type="protein sequence ID" value="JAS13833.1"/>
    <property type="molecule type" value="Transcribed_RNA"/>
</dbReference>
<dbReference type="InterPro" id="IPR027417">
    <property type="entry name" value="P-loop_NTPase"/>
</dbReference>
<dbReference type="FunFam" id="3.40.50.300:FF:000582">
    <property type="entry name" value="Midasin"/>
    <property type="match status" value="1"/>
</dbReference>